<keyword evidence="3" id="KW-1185">Reference proteome</keyword>
<gene>
    <name evidence="2" type="ORF">KIL84_008600</name>
</gene>
<dbReference type="Proteomes" id="UP000827986">
    <property type="component" value="Unassembled WGS sequence"/>
</dbReference>
<evidence type="ECO:0000256" key="1">
    <source>
        <dbReference type="SAM" id="MobiDB-lite"/>
    </source>
</evidence>
<evidence type="ECO:0000313" key="2">
    <source>
        <dbReference type="EMBL" id="KAH1174609.1"/>
    </source>
</evidence>
<feature type="region of interest" description="Disordered" evidence="1">
    <location>
        <begin position="105"/>
        <end position="124"/>
    </location>
</feature>
<comment type="caution">
    <text evidence="2">The sequence shown here is derived from an EMBL/GenBank/DDBJ whole genome shotgun (WGS) entry which is preliminary data.</text>
</comment>
<dbReference type="AlphaFoldDB" id="A0A9D3X371"/>
<protein>
    <submittedName>
        <fullName evidence="2">Uncharacterized protein</fullName>
    </submittedName>
</protein>
<name>A0A9D3X371_9SAUR</name>
<feature type="non-terminal residue" evidence="2">
    <location>
        <position position="124"/>
    </location>
</feature>
<evidence type="ECO:0000313" key="3">
    <source>
        <dbReference type="Proteomes" id="UP000827986"/>
    </source>
</evidence>
<reference evidence="2" key="1">
    <citation type="submission" date="2021-09" db="EMBL/GenBank/DDBJ databases">
        <title>The genome of Mauremys mutica provides insights into the evolution of semi-aquatic lifestyle.</title>
        <authorList>
            <person name="Gong S."/>
            <person name="Gao Y."/>
        </authorList>
    </citation>
    <scope>NUCLEOTIDE SEQUENCE</scope>
    <source>
        <strain evidence="2">MM-2020</strain>
        <tissue evidence="2">Muscle</tissue>
    </source>
</reference>
<sequence>TKIRKKERKRCFKSIREHRYNIFKCFKQDVEISSSFSHLLKPDFKILLQILLAEPNGENFLSDMATWTVVFGVCYEDRRATNTGRFSTCRGQQCSGRHLAKEQLEKNSPIPWSPAGLQRAQGGG</sequence>
<accession>A0A9D3X371</accession>
<proteinExistence type="predicted"/>
<dbReference type="EMBL" id="JAHDVG010000479">
    <property type="protein sequence ID" value="KAH1174609.1"/>
    <property type="molecule type" value="Genomic_DNA"/>
</dbReference>
<organism evidence="2 3">
    <name type="scientific">Mauremys mutica</name>
    <name type="common">yellowpond turtle</name>
    <dbReference type="NCBI Taxonomy" id="74926"/>
    <lineage>
        <taxon>Eukaryota</taxon>
        <taxon>Metazoa</taxon>
        <taxon>Chordata</taxon>
        <taxon>Craniata</taxon>
        <taxon>Vertebrata</taxon>
        <taxon>Euteleostomi</taxon>
        <taxon>Archelosauria</taxon>
        <taxon>Testudinata</taxon>
        <taxon>Testudines</taxon>
        <taxon>Cryptodira</taxon>
        <taxon>Durocryptodira</taxon>
        <taxon>Testudinoidea</taxon>
        <taxon>Geoemydidae</taxon>
        <taxon>Geoemydinae</taxon>
        <taxon>Mauremys</taxon>
    </lineage>
</organism>